<keyword evidence="4" id="KW-0675">Receptor</keyword>
<accession>A0A8C6US33</accession>
<dbReference type="PANTHER" id="PTHR20859:SF53">
    <property type="entry name" value="INTERLEUKIN-22 RECEPTOR SUBUNIT ALPHA-1"/>
    <property type="match status" value="1"/>
</dbReference>
<feature type="signal peptide" evidence="5">
    <location>
        <begin position="1"/>
        <end position="21"/>
    </location>
</feature>
<keyword evidence="3" id="KW-1015">Disulfide bond</keyword>
<feature type="domain" description="Fibronectin type-III" evidence="6">
    <location>
        <begin position="20"/>
        <end position="110"/>
    </location>
</feature>
<feature type="chain" id="PRO_5034036187" evidence="5">
    <location>
        <begin position="22"/>
        <end position="218"/>
    </location>
</feature>
<dbReference type="Pfam" id="PF09294">
    <property type="entry name" value="Interfer-bind"/>
    <property type="match status" value="1"/>
</dbReference>
<evidence type="ECO:0000256" key="5">
    <source>
        <dbReference type="SAM" id="SignalP"/>
    </source>
</evidence>
<evidence type="ECO:0000313" key="8">
    <source>
        <dbReference type="Ensembl" id="ENSNMLP00000040541.1"/>
    </source>
</evidence>
<proteinExistence type="inferred from homology"/>
<evidence type="ECO:0000256" key="1">
    <source>
        <dbReference type="ARBA" id="ARBA00005399"/>
    </source>
</evidence>
<dbReference type="InterPro" id="IPR050650">
    <property type="entry name" value="Type-II_Cytokine-TF_Rcpt"/>
</dbReference>
<dbReference type="Pfam" id="PF01108">
    <property type="entry name" value="Tissue_fac"/>
    <property type="match status" value="1"/>
</dbReference>
<keyword evidence="9" id="KW-1185">Reference proteome</keyword>
<evidence type="ECO:0000259" key="7">
    <source>
        <dbReference type="Pfam" id="PF09294"/>
    </source>
</evidence>
<reference evidence="8" key="1">
    <citation type="submission" date="2025-08" db="UniProtKB">
        <authorList>
            <consortium name="Ensembl"/>
        </authorList>
    </citation>
    <scope>IDENTIFICATION</scope>
</reference>
<dbReference type="PROSITE" id="PS51257">
    <property type="entry name" value="PROKAR_LIPOPROTEIN"/>
    <property type="match status" value="1"/>
</dbReference>
<dbReference type="InterPro" id="IPR015373">
    <property type="entry name" value="Interferon/interleukin_rcp_dom"/>
</dbReference>
<comment type="similarity">
    <text evidence="1">Belongs to the type II cytokine receptor family.</text>
</comment>
<dbReference type="GO" id="GO:0005886">
    <property type="term" value="C:plasma membrane"/>
    <property type="evidence" value="ECO:0007669"/>
    <property type="project" value="TreeGrafter"/>
</dbReference>
<sequence length="218" mass="24619">MNTRGLWGAALLLGTIGGCLTEQVSLVPPAHVRFYSVDYSTTLVWTSPSKSPSLKHYVQWKIYGEPRWLDVDECQGITEPKCDLSNVTSGLTEWYYARVHSSSSAAKSAWTTSRRFSPRWDSKISPPLLKLHATPKGITVRVKPPRAHAQVRMKHSDLLYKIILTGESGQEKELEMECCSYKLKDVKRKARYCFQAQTILPLQARSSVRTEAKCITSQ</sequence>
<dbReference type="SUPFAM" id="SSF49265">
    <property type="entry name" value="Fibronectin type III"/>
    <property type="match status" value="2"/>
</dbReference>
<dbReference type="FunFam" id="2.60.40.10:FF:000348">
    <property type="entry name" value="Interleukin 20 receptor subunit alpha"/>
    <property type="match status" value="1"/>
</dbReference>
<evidence type="ECO:0000256" key="2">
    <source>
        <dbReference type="ARBA" id="ARBA00022729"/>
    </source>
</evidence>
<dbReference type="PANTHER" id="PTHR20859">
    <property type="entry name" value="INTERFERON/INTERLEUKIN RECEPTOR"/>
    <property type="match status" value="1"/>
</dbReference>
<feature type="domain" description="Interferon/interleukin receptor" evidence="7">
    <location>
        <begin position="123"/>
        <end position="216"/>
    </location>
</feature>
<dbReference type="InterPro" id="IPR003961">
    <property type="entry name" value="FN3_dom"/>
</dbReference>
<reference evidence="8" key="2">
    <citation type="submission" date="2025-09" db="UniProtKB">
        <authorList>
            <consortium name="Ensembl"/>
        </authorList>
    </citation>
    <scope>IDENTIFICATION</scope>
</reference>
<dbReference type="Proteomes" id="UP000694523">
    <property type="component" value="Unplaced"/>
</dbReference>
<dbReference type="InterPro" id="IPR013783">
    <property type="entry name" value="Ig-like_fold"/>
</dbReference>
<dbReference type="Ensembl" id="ENSNMLT00000045088.1">
    <property type="protein sequence ID" value="ENSNMLP00000040541.1"/>
    <property type="gene ID" value="ENSNMLG00000024899.1"/>
</dbReference>
<evidence type="ECO:0000259" key="6">
    <source>
        <dbReference type="Pfam" id="PF01108"/>
    </source>
</evidence>
<evidence type="ECO:0000313" key="9">
    <source>
        <dbReference type="Proteomes" id="UP000694523"/>
    </source>
</evidence>
<organism evidence="8 9">
    <name type="scientific">Neogobius melanostomus</name>
    <name type="common">round goby</name>
    <dbReference type="NCBI Taxonomy" id="47308"/>
    <lineage>
        <taxon>Eukaryota</taxon>
        <taxon>Metazoa</taxon>
        <taxon>Chordata</taxon>
        <taxon>Craniata</taxon>
        <taxon>Vertebrata</taxon>
        <taxon>Euteleostomi</taxon>
        <taxon>Actinopterygii</taxon>
        <taxon>Neopterygii</taxon>
        <taxon>Teleostei</taxon>
        <taxon>Neoteleostei</taxon>
        <taxon>Acanthomorphata</taxon>
        <taxon>Gobiaria</taxon>
        <taxon>Gobiiformes</taxon>
        <taxon>Gobioidei</taxon>
        <taxon>Gobiidae</taxon>
        <taxon>Benthophilinae</taxon>
        <taxon>Neogobiini</taxon>
        <taxon>Neogobius</taxon>
    </lineage>
</organism>
<keyword evidence="2 5" id="KW-0732">Signal</keyword>
<dbReference type="AlphaFoldDB" id="A0A8C6US33"/>
<evidence type="ECO:0000256" key="3">
    <source>
        <dbReference type="ARBA" id="ARBA00023157"/>
    </source>
</evidence>
<dbReference type="Gene3D" id="2.60.40.10">
    <property type="entry name" value="Immunoglobulins"/>
    <property type="match status" value="2"/>
</dbReference>
<name>A0A8C6US33_9GOBI</name>
<dbReference type="InterPro" id="IPR036116">
    <property type="entry name" value="FN3_sf"/>
</dbReference>
<dbReference type="GO" id="GO:0004896">
    <property type="term" value="F:cytokine receptor activity"/>
    <property type="evidence" value="ECO:0007669"/>
    <property type="project" value="TreeGrafter"/>
</dbReference>
<evidence type="ECO:0000256" key="4">
    <source>
        <dbReference type="ARBA" id="ARBA00023170"/>
    </source>
</evidence>
<protein>
    <submittedName>
        <fullName evidence="8">Interleukin 22 receptor, alpha 2</fullName>
    </submittedName>
</protein>